<evidence type="ECO:0000256" key="3">
    <source>
        <dbReference type="ARBA" id="ARBA00022692"/>
    </source>
</evidence>
<dbReference type="GO" id="GO:0016020">
    <property type="term" value="C:membrane"/>
    <property type="evidence" value="ECO:0007669"/>
    <property type="project" value="UniProtKB-SubCell"/>
</dbReference>
<feature type="domain" description="FAD-binding PCMH-type" evidence="7">
    <location>
        <begin position="1"/>
        <end position="163"/>
    </location>
</feature>
<organism evidence="8 9">
    <name type="scientific">Lophiotrema nucula</name>
    <dbReference type="NCBI Taxonomy" id="690887"/>
    <lineage>
        <taxon>Eukaryota</taxon>
        <taxon>Fungi</taxon>
        <taxon>Dikarya</taxon>
        <taxon>Ascomycota</taxon>
        <taxon>Pezizomycotina</taxon>
        <taxon>Dothideomycetes</taxon>
        <taxon>Pleosporomycetidae</taxon>
        <taxon>Pleosporales</taxon>
        <taxon>Lophiotremataceae</taxon>
        <taxon>Lophiotrema</taxon>
    </lineage>
</organism>
<dbReference type="GO" id="GO:0000246">
    <property type="term" value="F:Delta24(24-1) sterol reductase activity"/>
    <property type="evidence" value="ECO:0007669"/>
    <property type="project" value="TreeGrafter"/>
</dbReference>
<dbReference type="SUPFAM" id="SSF56176">
    <property type="entry name" value="FAD-binding/transporter-associated domain-like"/>
    <property type="match status" value="1"/>
</dbReference>
<dbReference type="GO" id="GO:0050614">
    <property type="term" value="F:Delta24-sterol reductase activity"/>
    <property type="evidence" value="ECO:0007669"/>
    <property type="project" value="UniProtKB-EC"/>
</dbReference>
<dbReference type="Proteomes" id="UP000799770">
    <property type="component" value="Unassembled WGS sequence"/>
</dbReference>
<evidence type="ECO:0000256" key="5">
    <source>
        <dbReference type="ARBA" id="ARBA00023002"/>
    </source>
</evidence>
<dbReference type="AlphaFoldDB" id="A0A6A5ZU55"/>
<keyword evidence="9" id="KW-1185">Reference proteome</keyword>
<evidence type="ECO:0000256" key="4">
    <source>
        <dbReference type="ARBA" id="ARBA00022989"/>
    </source>
</evidence>
<proteinExistence type="predicted"/>
<dbReference type="Gene3D" id="3.30.465.10">
    <property type="match status" value="1"/>
</dbReference>
<evidence type="ECO:0000313" key="8">
    <source>
        <dbReference type="EMBL" id="KAF2122514.1"/>
    </source>
</evidence>
<dbReference type="EC" id="1.3.1.72" evidence="2"/>
<dbReference type="GO" id="GO:0071949">
    <property type="term" value="F:FAD binding"/>
    <property type="evidence" value="ECO:0007669"/>
    <property type="project" value="InterPro"/>
</dbReference>
<dbReference type="InterPro" id="IPR006094">
    <property type="entry name" value="Oxid_FAD_bind_N"/>
</dbReference>
<evidence type="ECO:0000259" key="7">
    <source>
        <dbReference type="PROSITE" id="PS51387"/>
    </source>
</evidence>
<evidence type="ECO:0000256" key="2">
    <source>
        <dbReference type="ARBA" id="ARBA00012405"/>
    </source>
</evidence>
<dbReference type="InterPro" id="IPR016166">
    <property type="entry name" value="FAD-bd_PCMH"/>
</dbReference>
<keyword evidence="6" id="KW-0472">Membrane</keyword>
<accession>A0A6A5ZU55</accession>
<reference evidence="8" key="1">
    <citation type="journal article" date="2020" name="Stud. Mycol.">
        <title>101 Dothideomycetes genomes: a test case for predicting lifestyles and emergence of pathogens.</title>
        <authorList>
            <person name="Haridas S."/>
            <person name="Albert R."/>
            <person name="Binder M."/>
            <person name="Bloem J."/>
            <person name="Labutti K."/>
            <person name="Salamov A."/>
            <person name="Andreopoulos B."/>
            <person name="Baker S."/>
            <person name="Barry K."/>
            <person name="Bills G."/>
            <person name="Bluhm B."/>
            <person name="Cannon C."/>
            <person name="Castanera R."/>
            <person name="Culley D."/>
            <person name="Daum C."/>
            <person name="Ezra D."/>
            <person name="Gonzalez J."/>
            <person name="Henrissat B."/>
            <person name="Kuo A."/>
            <person name="Liang C."/>
            <person name="Lipzen A."/>
            <person name="Lutzoni F."/>
            <person name="Magnuson J."/>
            <person name="Mondo S."/>
            <person name="Nolan M."/>
            <person name="Ohm R."/>
            <person name="Pangilinan J."/>
            <person name="Park H.-J."/>
            <person name="Ramirez L."/>
            <person name="Alfaro M."/>
            <person name="Sun H."/>
            <person name="Tritt A."/>
            <person name="Yoshinaga Y."/>
            <person name="Zwiers L.-H."/>
            <person name="Turgeon B."/>
            <person name="Goodwin S."/>
            <person name="Spatafora J."/>
            <person name="Crous P."/>
            <person name="Grigoriev I."/>
        </authorList>
    </citation>
    <scope>NUCLEOTIDE SEQUENCE</scope>
    <source>
        <strain evidence="8">CBS 627.86</strain>
    </source>
</reference>
<dbReference type="GO" id="GO:0008202">
    <property type="term" value="P:steroid metabolic process"/>
    <property type="evidence" value="ECO:0007669"/>
    <property type="project" value="TreeGrafter"/>
</dbReference>
<gene>
    <name evidence="8" type="ORF">BDV96DRAFT_593047</name>
</gene>
<dbReference type="Pfam" id="PF01565">
    <property type="entry name" value="FAD_binding_4"/>
    <property type="match status" value="1"/>
</dbReference>
<dbReference type="EMBL" id="ML977310">
    <property type="protein sequence ID" value="KAF2122514.1"/>
    <property type="molecule type" value="Genomic_DNA"/>
</dbReference>
<evidence type="ECO:0000256" key="6">
    <source>
        <dbReference type="ARBA" id="ARBA00023136"/>
    </source>
</evidence>
<keyword evidence="4" id="KW-1133">Transmembrane helix</keyword>
<keyword evidence="3" id="KW-0812">Transmembrane</keyword>
<comment type="subcellular location">
    <subcellularLocation>
        <location evidence="1">Membrane</location>
        <topology evidence="1">Single-pass membrane protein</topology>
    </subcellularLocation>
</comment>
<dbReference type="OrthoDB" id="3780024at2759"/>
<name>A0A6A5ZU55_9PLEO</name>
<evidence type="ECO:0000256" key="1">
    <source>
        <dbReference type="ARBA" id="ARBA00004167"/>
    </source>
</evidence>
<dbReference type="PROSITE" id="PS51387">
    <property type="entry name" value="FAD_PCMH"/>
    <property type="match status" value="1"/>
</dbReference>
<dbReference type="InterPro" id="IPR016169">
    <property type="entry name" value="FAD-bd_PCMH_sub2"/>
</dbReference>
<dbReference type="PANTHER" id="PTHR10801:SF0">
    <property type="entry name" value="DELTA(24)-STEROL REDUCTASE"/>
    <property type="match status" value="1"/>
</dbReference>
<dbReference type="PANTHER" id="PTHR10801">
    <property type="entry name" value="24-DEHYDROCHOLESTEROL REDUCTASE"/>
    <property type="match status" value="1"/>
</dbReference>
<dbReference type="InterPro" id="IPR036318">
    <property type="entry name" value="FAD-bd_PCMH-like_sf"/>
</dbReference>
<dbReference type="GO" id="GO:0005737">
    <property type="term" value="C:cytoplasm"/>
    <property type="evidence" value="ECO:0007669"/>
    <property type="project" value="TreeGrafter"/>
</dbReference>
<evidence type="ECO:0000313" key="9">
    <source>
        <dbReference type="Proteomes" id="UP000799770"/>
    </source>
</evidence>
<protein>
    <recommendedName>
        <fullName evidence="2">Delta(24)-sterol reductase</fullName>
        <ecNumber evidence="2">1.3.1.72</ecNumber>
    </recommendedName>
</protein>
<keyword evidence="5" id="KW-0560">Oxidoreductase</keyword>
<sequence>MDTHRFVVREISKQVKAFHKEKKPFRIFHGSSYSTRAMHNPRAVVHTGDLRYILDINTDSNFAMVEPNVPMDELARATLKKGLLPPVVPGLRGLMVGGCFSGTATASSSFKYGYFDQAVAWVECVLPDGKITRASRTRNPDLFSGLVGTLGTAVPAAKYVELTCIPVTTPAESLDVLNSSAEELDNDFVEALLYGAEAPIYGVIVVASYLAKRSKSNPLVSFSGRKDPWFNLHVQKTSPSIECVPTMDYLFRHDRGSFNLGRFAFGRLPFNKWIRWLADSAMHSSDLVQTVKALRWTEHLIIQDAVIPQSSTFLMLEYLETKVKIYPIHICPVRHLRQPSTNPTLMRPNPTRTNLSTSLSIRGYTPSTIHDTIAFIATHRELEHLVRELGGVKWLYSKNYYTENEFWRIYDREEYDKLREKYGASYLANVFEKSRVLETGTMGRVDQAKGFWKWGFKRTGIVGMKLPPAELS</sequence>
<dbReference type="InterPro" id="IPR040165">
    <property type="entry name" value="Diminuto-like"/>
</dbReference>